<reference evidence="1" key="1">
    <citation type="submission" date="2020-08" db="EMBL/GenBank/DDBJ databases">
        <title>Multicomponent nature underlies the extraordinary mechanical properties of spider dragline silk.</title>
        <authorList>
            <person name="Kono N."/>
            <person name="Nakamura H."/>
            <person name="Mori M."/>
            <person name="Yoshida Y."/>
            <person name="Ohtoshi R."/>
            <person name="Malay A.D."/>
            <person name="Moran D.A.P."/>
            <person name="Tomita M."/>
            <person name="Numata K."/>
            <person name="Arakawa K."/>
        </authorList>
    </citation>
    <scope>NUCLEOTIDE SEQUENCE</scope>
</reference>
<comment type="caution">
    <text evidence="1">The sequence shown here is derived from an EMBL/GenBank/DDBJ whole genome shotgun (WGS) entry which is preliminary data.</text>
</comment>
<proteinExistence type="predicted"/>
<keyword evidence="2" id="KW-1185">Reference proteome</keyword>
<organism evidence="1 2">
    <name type="scientific">Nephila pilipes</name>
    <name type="common">Giant wood spider</name>
    <name type="synonym">Nephila maculata</name>
    <dbReference type="NCBI Taxonomy" id="299642"/>
    <lineage>
        <taxon>Eukaryota</taxon>
        <taxon>Metazoa</taxon>
        <taxon>Ecdysozoa</taxon>
        <taxon>Arthropoda</taxon>
        <taxon>Chelicerata</taxon>
        <taxon>Arachnida</taxon>
        <taxon>Araneae</taxon>
        <taxon>Araneomorphae</taxon>
        <taxon>Entelegynae</taxon>
        <taxon>Araneoidea</taxon>
        <taxon>Nephilidae</taxon>
        <taxon>Nephila</taxon>
    </lineage>
</organism>
<protein>
    <submittedName>
        <fullName evidence="1">Uncharacterized protein</fullName>
    </submittedName>
</protein>
<dbReference type="EMBL" id="BMAW01071334">
    <property type="protein sequence ID" value="GFT77665.1"/>
    <property type="molecule type" value="Genomic_DNA"/>
</dbReference>
<accession>A0A8X6PRD9</accession>
<evidence type="ECO:0000313" key="2">
    <source>
        <dbReference type="Proteomes" id="UP000887013"/>
    </source>
</evidence>
<gene>
    <name evidence="1" type="ORF">NPIL_160271</name>
</gene>
<dbReference type="AlphaFoldDB" id="A0A8X6PRD9"/>
<evidence type="ECO:0000313" key="1">
    <source>
        <dbReference type="EMBL" id="GFT77665.1"/>
    </source>
</evidence>
<sequence length="70" mass="8216">MPSTSRYYIFSSTGRYIVFNPRLITCRSDSGSRRSRYVTAAPMHWAELQKKFLAEQYLPIDDDMQIVGRH</sequence>
<name>A0A8X6PRD9_NEPPI</name>
<dbReference type="Proteomes" id="UP000887013">
    <property type="component" value="Unassembled WGS sequence"/>
</dbReference>